<protein>
    <submittedName>
        <fullName evidence="2">Variable surface protein</fullName>
    </submittedName>
</protein>
<feature type="transmembrane region" description="Helical" evidence="1">
    <location>
        <begin position="183"/>
        <end position="203"/>
    </location>
</feature>
<dbReference type="GeneID" id="39744750"/>
<proteinExistence type="predicted"/>
<keyword evidence="1" id="KW-0812">Transmembrane</keyword>
<dbReference type="OrthoDB" id="381216at2759"/>
<keyword evidence="1" id="KW-0472">Membrane</keyword>
<dbReference type="Proteomes" id="UP000195521">
    <property type="component" value="Unassembled WGS sequence"/>
</dbReference>
<evidence type="ECO:0000313" key="2">
    <source>
        <dbReference type="EMBL" id="GAW83942.1"/>
    </source>
</evidence>
<dbReference type="EMBL" id="BDQF01000032">
    <property type="protein sequence ID" value="GAW83942.1"/>
    <property type="molecule type" value="Genomic_DNA"/>
</dbReference>
<reference evidence="3" key="1">
    <citation type="submission" date="2017-04" db="EMBL/GenBank/DDBJ databases">
        <title>Plasmodium gonderi genome.</title>
        <authorList>
            <person name="Arisue N."/>
            <person name="Honma H."/>
            <person name="Kawai S."/>
            <person name="Tougan T."/>
            <person name="Tanabe K."/>
            <person name="Horii T."/>
        </authorList>
    </citation>
    <scope>NUCLEOTIDE SEQUENCE [LARGE SCALE GENOMIC DNA]</scope>
    <source>
        <strain evidence="3">ATCC 30045</strain>
    </source>
</reference>
<accession>A0A1Y1JT35</accession>
<keyword evidence="1" id="KW-1133">Transmembrane helix</keyword>
<organism evidence="2 3">
    <name type="scientific">Plasmodium gonderi</name>
    <dbReference type="NCBI Taxonomy" id="77519"/>
    <lineage>
        <taxon>Eukaryota</taxon>
        <taxon>Sar</taxon>
        <taxon>Alveolata</taxon>
        <taxon>Apicomplexa</taxon>
        <taxon>Aconoidasida</taxon>
        <taxon>Haemosporida</taxon>
        <taxon>Plasmodiidae</taxon>
        <taxon>Plasmodium</taxon>
        <taxon>Plasmodium (Plasmodium)</taxon>
    </lineage>
</organism>
<comment type="caution">
    <text evidence="2">The sequence shown here is derived from an EMBL/GenBank/DDBJ whole genome shotgun (WGS) entry which is preliminary data.</text>
</comment>
<evidence type="ECO:0000256" key="1">
    <source>
        <dbReference type="SAM" id="Phobius"/>
    </source>
</evidence>
<name>A0A1Y1JT35_PLAGO</name>
<sequence length="257" mass="29925">MAESIVPSCCYNIIIIAIFRNCNQVDDDIFNEITPNAQKLCTQAMSYLFEIYYNKNVDLKGAGCLFLYYSLYNESIKHGKKSSNIKQLHDKFIDIYNKIHYGNTIEKAYYKDINNDVVNNLSVIYKVFSCINNTEVSDISTDGKNFCDAVEIIKNEYNLIILEKGSETSKQQISEYCQSNIKIPIIITILVLLIPSFLLFILYKFTPYGSYILSAIKWKRKVYNNTDKEWNIMQSSENFNDLPRNMQYKMSYNSDKL</sequence>
<dbReference type="AlphaFoldDB" id="A0A1Y1JT35"/>
<keyword evidence="3" id="KW-1185">Reference proteome</keyword>
<evidence type="ECO:0000313" key="3">
    <source>
        <dbReference type="Proteomes" id="UP000195521"/>
    </source>
</evidence>
<dbReference type="RefSeq" id="XP_028546531.1">
    <property type="nucleotide sequence ID" value="XM_028690730.1"/>
</dbReference>
<gene>
    <name evidence="2" type="ORF">PGO_000220</name>
</gene>